<evidence type="ECO:0008006" key="3">
    <source>
        <dbReference type="Google" id="ProtNLM"/>
    </source>
</evidence>
<accession>A0A347ZNC0</accession>
<keyword evidence="2" id="KW-1185">Reference proteome</keyword>
<name>A0A347ZNC0_9CHLR</name>
<dbReference type="AlphaFoldDB" id="A0A347ZNC0"/>
<comment type="caution">
    <text evidence="1">The sequence shown here is derived from an EMBL/GenBank/DDBJ whole genome shotgun (WGS) entry which is preliminary data.</text>
</comment>
<proteinExistence type="predicted"/>
<reference evidence="1 2" key="1">
    <citation type="submission" date="2018-08" db="EMBL/GenBank/DDBJ databases">
        <title>Genomic Encyclopedia of Type Strains, Phase IV (KMG-IV): sequencing the most valuable type-strain genomes for metagenomic binning, comparative biology and taxonomic classification.</title>
        <authorList>
            <person name="Goeker M."/>
        </authorList>
    </citation>
    <scope>NUCLEOTIDE SEQUENCE [LARGE SCALE GENOMIC DNA]</scope>
    <source>
        <strain evidence="1 2">DSM 23923</strain>
    </source>
</reference>
<organism evidence="1 2">
    <name type="scientific">Pelolinea submarina</name>
    <dbReference type="NCBI Taxonomy" id="913107"/>
    <lineage>
        <taxon>Bacteria</taxon>
        <taxon>Bacillati</taxon>
        <taxon>Chloroflexota</taxon>
        <taxon>Anaerolineae</taxon>
        <taxon>Anaerolineales</taxon>
        <taxon>Anaerolineaceae</taxon>
        <taxon>Pelolinea</taxon>
    </lineage>
</organism>
<dbReference type="SUPFAM" id="SSF55486">
    <property type="entry name" value="Metalloproteases ('zincins'), catalytic domain"/>
    <property type="match status" value="1"/>
</dbReference>
<dbReference type="RefSeq" id="WP_116225059.1">
    <property type="nucleotide sequence ID" value="NZ_AP018437.1"/>
</dbReference>
<sequence>MKKKTARSILIIIGILFLSIIAIRVLTRTQVSPTGYHFSDLEASTTPTPDPLPTQVYEQPSMLAKIVRQIFQKKDVRVDPTRMLDAGQAAAENPYFVLYAAEGYLPVEIEWWQQASTAVYESVSQRLDTTLDEKIFVLFSPPQTGDCPTRGVTFHEQNGSIVIFADEGTSREQILATLAHELGHVFIQKKFEHLTDVALIEGLATWSASDYWTSWKESDFDSSVKTYLSNGTYLPLFSNYDLEAAYDNQSPDCITNRDILLTESASFIDFLLQNYGTENFSKLAEMKQPATENSQGAVYPPDYPEVYGLELNQLEYQWLIRLDQSG</sequence>
<evidence type="ECO:0000313" key="2">
    <source>
        <dbReference type="Proteomes" id="UP000256388"/>
    </source>
</evidence>
<evidence type="ECO:0000313" key="1">
    <source>
        <dbReference type="EMBL" id="REG08403.1"/>
    </source>
</evidence>
<protein>
    <recommendedName>
        <fullName evidence="3">Peptidase MA-like domain-containing protein</fullName>
    </recommendedName>
</protein>
<dbReference type="Proteomes" id="UP000256388">
    <property type="component" value="Unassembled WGS sequence"/>
</dbReference>
<dbReference type="EMBL" id="QUMS01000002">
    <property type="protein sequence ID" value="REG08403.1"/>
    <property type="molecule type" value="Genomic_DNA"/>
</dbReference>
<gene>
    <name evidence="1" type="ORF">DFR64_1770</name>
</gene>